<dbReference type="InterPro" id="IPR050748">
    <property type="entry name" value="Glycosyltrans_8_dom-fam"/>
</dbReference>
<evidence type="ECO:0000313" key="4">
    <source>
        <dbReference type="EMBL" id="KNE19333.1"/>
    </source>
</evidence>
<dbReference type="OrthoDB" id="5672604at2"/>
<gene>
    <name evidence="4" type="ORF">AFK71_12550</name>
</gene>
<dbReference type="EMBL" id="LGTO01000007">
    <property type="protein sequence ID" value="KNE19333.1"/>
    <property type="molecule type" value="Genomic_DNA"/>
</dbReference>
<dbReference type="InterPro" id="IPR029044">
    <property type="entry name" value="Nucleotide-diphossugar_trans"/>
</dbReference>
<sequence>MNILVTIDSNYLHPLKVMLYSLFAHHQRDSFCIYVMQSSLRDGEINMLTNFVEEHGHQLEIITVEGHHFANAPVVKHFSKEMYYRLLAYKFLPTSLDRVLYLDPDILVINSIRDLYSMDISGYLYAAAYHDRTPITNINKLRLRPYDVEAYYNSGVLLLNLTEQRESISEQAIYEFVEENKKKLILPDQDILNGLYSKYIKDIDEVIYNFDARFYYYYKIKSKHKVDMDYVINHTSIIHFCGKKKPWYKTYYGSFHSLYKHYERLANDFN</sequence>
<dbReference type="CDD" id="cd04194">
    <property type="entry name" value="GT8_A4GalT_like"/>
    <property type="match status" value="1"/>
</dbReference>
<accession>A0A0L0QM31</accession>
<reference evidence="5" key="1">
    <citation type="submission" date="2015-07" db="EMBL/GenBank/DDBJ databases">
        <title>Fjat-10053 dsm26.</title>
        <authorList>
            <person name="Liu B."/>
            <person name="Wang J."/>
            <person name="Zhu Y."/>
            <person name="Liu G."/>
            <person name="Chen Q."/>
            <person name="Chen Z."/>
            <person name="Lan J."/>
            <person name="Che J."/>
            <person name="Ge C."/>
            <person name="Shi H."/>
            <person name="Pan Z."/>
            <person name="Liu X."/>
        </authorList>
    </citation>
    <scope>NUCLEOTIDE SEQUENCE [LARGE SCALE GENOMIC DNA]</scope>
    <source>
        <strain evidence="5">DSM 26</strain>
    </source>
</reference>
<proteinExistence type="predicted"/>
<dbReference type="Gene3D" id="3.90.550.10">
    <property type="entry name" value="Spore Coat Polysaccharide Biosynthesis Protein SpsA, Chain A"/>
    <property type="match status" value="1"/>
</dbReference>
<name>A0A0L0QM31_VIRPA</name>
<dbReference type="AlphaFoldDB" id="A0A0L0QM31"/>
<keyword evidence="1" id="KW-0328">Glycosyltransferase</keyword>
<keyword evidence="3" id="KW-0479">Metal-binding</keyword>
<dbReference type="Proteomes" id="UP000036780">
    <property type="component" value="Unassembled WGS sequence"/>
</dbReference>
<dbReference type="SUPFAM" id="SSF53448">
    <property type="entry name" value="Nucleotide-diphospho-sugar transferases"/>
    <property type="match status" value="1"/>
</dbReference>
<dbReference type="Pfam" id="PF01501">
    <property type="entry name" value="Glyco_transf_8"/>
    <property type="match status" value="1"/>
</dbReference>
<evidence type="ECO:0000256" key="1">
    <source>
        <dbReference type="ARBA" id="ARBA00022676"/>
    </source>
</evidence>
<evidence type="ECO:0000256" key="3">
    <source>
        <dbReference type="ARBA" id="ARBA00022723"/>
    </source>
</evidence>
<dbReference type="InterPro" id="IPR002495">
    <property type="entry name" value="Glyco_trans_8"/>
</dbReference>
<dbReference type="PANTHER" id="PTHR13778">
    <property type="entry name" value="GLYCOSYLTRANSFERASE 8 DOMAIN-CONTAINING PROTEIN"/>
    <property type="match status" value="1"/>
</dbReference>
<dbReference type="GO" id="GO:0046872">
    <property type="term" value="F:metal ion binding"/>
    <property type="evidence" value="ECO:0007669"/>
    <property type="project" value="UniProtKB-KW"/>
</dbReference>
<dbReference type="RefSeq" id="WP_050351861.1">
    <property type="nucleotide sequence ID" value="NZ_CP073011.1"/>
</dbReference>
<keyword evidence="2 4" id="KW-0808">Transferase</keyword>
<comment type="caution">
    <text evidence="4">The sequence shown here is derived from an EMBL/GenBank/DDBJ whole genome shotgun (WGS) entry which is preliminary data.</text>
</comment>
<keyword evidence="5" id="KW-1185">Reference proteome</keyword>
<dbReference type="PANTHER" id="PTHR13778:SF47">
    <property type="entry name" value="LIPOPOLYSACCHARIDE 1,3-GALACTOSYLTRANSFERASE"/>
    <property type="match status" value="1"/>
</dbReference>
<dbReference type="PATRIC" id="fig|1473.5.peg.1084"/>
<evidence type="ECO:0000256" key="2">
    <source>
        <dbReference type="ARBA" id="ARBA00022679"/>
    </source>
</evidence>
<organism evidence="4 5">
    <name type="scientific">Virgibacillus pantothenticus</name>
    <dbReference type="NCBI Taxonomy" id="1473"/>
    <lineage>
        <taxon>Bacteria</taxon>
        <taxon>Bacillati</taxon>
        <taxon>Bacillota</taxon>
        <taxon>Bacilli</taxon>
        <taxon>Bacillales</taxon>
        <taxon>Bacillaceae</taxon>
        <taxon>Virgibacillus</taxon>
    </lineage>
</organism>
<evidence type="ECO:0000313" key="5">
    <source>
        <dbReference type="Proteomes" id="UP000036780"/>
    </source>
</evidence>
<dbReference type="GO" id="GO:0016757">
    <property type="term" value="F:glycosyltransferase activity"/>
    <property type="evidence" value="ECO:0007669"/>
    <property type="project" value="UniProtKB-KW"/>
</dbReference>
<protein>
    <submittedName>
        <fullName evidence="4">Glycosyl transferase family 8</fullName>
    </submittedName>
</protein>
<dbReference type="GeneID" id="66872429"/>